<keyword evidence="1" id="KW-0175">Coiled coil</keyword>
<dbReference type="Proteomes" id="UP000250003">
    <property type="component" value="Chromosome"/>
</dbReference>
<accession>A0A2Z4UEL1</accession>
<feature type="coiled-coil region" evidence="1">
    <location>
        <begin position="274"/>
        <end position="301"/>
    </location>
</feature>
<dbReference type="KEGG" id="blau:DQQ01_04460"/>
<evidence type="ECO:0000313" key="3">
    <source>
        <dbReference type="Proteomes" id="UP000250003"/>
    </source>
</evidence>
<organism evidence="2 3">
    <name type="scientific">Blautia argi</name>
    <dbReference type="NCBI Taxonomy" id="1912897"/>
    <lineage>
        <taxon>Bacteria</taxon>
        <taxon>Bacillati</taxon>
        <taxon>Bacillota</taxon>
        <taxon>Clostridia</taxon>
        <taxon>Lachnospirales</taxon>
        <taxon>Lachnospiraceae</taxon>
        <taxon>Blautia</taxon>
    </lineage>
</organism>
<dbReference type="EMBL" id="CP030280">
    <property type="protein sequence ID" value="AWY99386.1"/>
    <property type="molecule type" value="Genomic_DNA"/>
</dbReference>
<reference evidence="3" key="1">
    <citation type="submission" date="2018-06" db="EMBL/GenBank/DDBJ databases">
        <title>Description of Blautia argi sp. nov., a new anaerobic isolated from dog feces.</title>
        <authorList>
            <person name="Chang Y.-H."/>
            <person name="Paek J."/>
            <person name="Shin Y."/>
        </authorList>
    </citation>
    <scope>NUCLEOTIDE SEQUENCE [LARGE SCALE GENOMIC DNA]</scope>
    <source>
        <strain evidence="3">KCTC 15426</strain>
    </source>
</reference>
<evidence type="ECO:0000313" key="2">
    <source>
        <dbReference type="EMBL" id="AWY99386.1"/>
    </source>
</evidence>
<sequence length="301" mass="35370">MNQKSAVNRTYKSTIFTMLFEDKQNLLELYNAVSGKHYTNPEMLEINTLENAIYMSMKNDVSFLIDSRLSLYEHQSTYSPNLPVRFLLYISSLYSSITREMNLYGTKAVELPLPYFMIFYNGEQEEPDKKILRLSDLYSVKAEKYNLELEAVMLNINCGHNRELLATSQTLGEYAEYTARVRKYAKEMELEEAVDRAIEECIQEGILRKFLEKNKMEAKNMSIFEYDQERHIKMERAEAWEDGRKEGKIEGKLEGEQEMLRKIVEKKLKKGKKIKEIAEDLEESQEAIRKVIEELNADRKL</sequence>
<dbReference type="AlphaFoldDB" id="A0A2Z4UEL1"/>
<name>A0A2Z4UEL1_9FIRM</name>
<evidence type="ECO:0008006" key="4">
    <source>
        <dbReference type="Google" id="ProtNLM"/>
    </source>
</evidence>
<gene>
    <name evidence="2" type="ORF">DQQ01_04460</name>
</gene>
<dbReference type="OrthoDB" id="9798384at2"/>
<proteinExistence type="predicted"/>
<evidence type="ECO:0000256" key="1">
    <source>
        <dbReference type="SAM" id="Coils"/>
    </source>
</evidence>
<keyword evidence="3" id="KW-1185">Reference proteome</keyword>
<protein>
    <recommendedName>
        <fullName evidence="4">Transposase</fullName>
    </recommendedName>
</protein>